<dbReference type="EMBL" id="BTSX01000002">
    <property type="protein sequence ID" value="GMS85555.1"/>
    <property type="molecule type" value="Genomic_DNA"/>
</dbReference>
<feature type="non-terminal residue" evidence="2">
    <location>
        <position position="1"/>
    </location>
</feature>
<accession>A0AAV5SSC5</accession>
<dbReference type="Proteomes" id="UP001432027">
    <property type="component" value="Unassembled WGS sequence"/>
</dbReference>
<gene>
    <name evidence="2" type="ORF">PENTCL1PPCAC_7730</name>
</gene>
<name>A0AAV5SSC5_9BILA</name>
<keyword evidence="3" id="KW-1185">Reference proteome</keyword>
<comment type="caution">
    <text evidence="2">The sequence shown here is derived from an EMBL/GenBank/DDBJ whole genome shotgun (WGS) entry which is preliminary data.</text>
</comment>
<evidence type="ECO:0000313" key="3">
    <source>
        <dbReference type="Proteomes" id="UP001432027"/>
    </source>
</evidence>
<proteinExistence type="predicted"/>
<keyword evidence="1" id="KW-1133">Transmembrane helix</keyword>
<dbReference type="PANTHER" id="PTHR47520">
    <property type="entry name" value="CX DOMAIN-CONTAINING PROTEIN-RELATED"/>
    <property type="match status" value="1"/>
</dbReference>
<feature type="transmembrane region" description="Helical" evidence="1">
    <location>
        <begin position="170"/>
        <end position="190"/>
    </location>
</feature>
<keyword evidence="1" id="KW-0472">Membrane</keyword>
<sequence>RSVWSSSLGYGGGGYIAVSSFRGGGYSHGPNSQTQTITSSIIHASLFNNSQSSYYETSGKKIRVTQPESPVTIKDDLIYFWGQTYLPDPKLTGCVQFITSNVQYNVSFCNINELTRCSRQIANASDLSSYSFYVPKFHTPLTSFAWLCPKTHVCCEWECCEPTRHEESNWFFYFFIGLLFVVGIATVMILSENPFKAHTQYVNANKRKPVATTDL</sequence>
<evidence type="ECO:0000313" key="2">
    <source>
        <dbReference type="EMBL" id="GMS85555.1"/>
    </source>
</evidence>
<organism evidence="2 3">
    <name type="scientific">Pristionchus entomophagus</name>
    <dbReference type="NCBI Taxonomy" id="358040"/>
    <lineage>
        <taxon>Eukaryota</taxon>
        <taxon>Metazoa</taxon>
        <taxon>Ecdysozoa</taxon>
        <taxon>Nematoda</taxon>
        <taxon>Chromadorea</taxon>
        <taxon>Rhabditida</taxon>
        <taxon>Rhabditina</taxon>
        <taxon>Diplogasteromorpha</taxon>
        <taxon>Diplogasteroidea</taxon>
        <taxon>Neodiplogasteridae</taxon>
        <taxon>Pristionchus</taxon>
    </lineage>
</organism>
<dbReference type="AlphaFoldDB" id="A0AAV5SSC5"/>
<dbReference type="PANTHER" id="PTHR47520:SF13">
    <property type="entry name" value="PROTEIN CBG10012"/>
    <property type="match status" value="1"/>
</dbReference>
<evidence type="ECO:0000256" key="1">
    <source>
        <dbReference type="SAM" id="Phobius"/>
    </source>
</evidence>
<keyword evidence="1" id="KW-0812">Transmembrane</keyword>
<evidence type="ECO:0008006" key="4">
    <source>
        <dbReference type="Google" id="ProtNLM"/>
    </source>
</evidence>
<reference evidence="2" key="1">
    <citation type="submission" date="2023-10" db="EMBL/GenBank/DDBJ databases">
        <title>Genome assembly of Pristionchus species.</title>
        <authorList>
            <person name="Yoshida K."/>
            <person name="Sommer R.J."/>
        </authorList>
    </citation>
    <scope>NUCLEOTIDE SEQUENCE</scope>
    <source>
        <strain evidence="2">RS0144</strain>
    </source>
</reference>
<protein>
    <recommendedName>
        <fullName evidence="4">CX domain-containing protein</fullName>
    </recommendedName>
</protein>